<reference evidence="9 10" key="1">
    <citation type="submission" date="2023-07" db="EMBL/GenBank/DDBJ databases">
        <title>Sorghum-associated microbial communities from plants grown in Nebraska, USA.</title>
        <authorList>
            <person name="Schachtman D."/>
        </authorList>
    </citation>
    <scope>NUCLEOTIDE SEQUENCE [LARGE SCALE GENOMIC DNA]</scope>
    <source>
        <strain evidence="9 10">DS2154</strain>
    </source>
</reference>
<keyword evidence="6" id="KW-0472">Membrane</keyword>
<evidence type="ECO:0000313" key="9">
    <source>
        <dbReference type="EMBL" id="MDR6529676.1"/>
    </source>
</evidence>
<dbReference type="Pfam" id="PF02321">
    <property type="entry name" value="OEP"/>
    <property type="match status" value="2"/>
</dbReference>
<dbReference type="InterPro" id="IPR006311">
    <property type="entry name" value="TAT_signal"/>
</dbReference>
<proteinExistence type="inferred from homology"/>
<dbReference type="PANTHER" id="PTHR30026">
    <property type="entry name" value="OUTER MEMBRANE PROTEIN TOLC"/>
    <property type="match status" value="1"/>
</dbReference>
<comment type="subcellular location">
    <subcellularLocation>
        <location evidence="1">Cell outer membrane</location>
    </subcellularLocation>
</comment>
<evidence type="ECO:0000313" key="10">
    <source>
        <dbReference type="Proteomes" id="UP001262754"/>
    </source>
</evidence>
<evidence type="ECO:0000256" key="2">
    <source>
        <dbReference type="ARBA" id="ARBA00007613"/>
    </source>
</evidence>
<keyword evidence="5" id="KW-0812">Transmembrane</keyword>
<organism evidence="9 10">
    <name type="scientific">Caulobacter rhizosphaerae</name>
    <dbReference type="NCBI Taxonomy" id="2010972"/>
    <lineage>
        <taxon>Bacteria</taxon>
        <taxon>Pseudomonadati</taxon>
        <taxon>Pseudomonadota</taxon>
        <taxon>Alphaproteobacteria</taxon>
        <taxon>Caulobacterales</taxon>
        <taxon>Caulobacteraceae</taxon>
        <taxon>Caulobacter</taxon>
    </lineage>
</organism>
<gene>
    <name evidence="9" type="ORF">J2800_000391</name>
</gene>
<name>A0ABU1MUW8_9CAUL</name>
<evidence type="ECO:0000256" key="5">
    <source>
        <dbReference type="ARBA" id="ARBA00022692"/>
    </source>
</evidence>
<dbReference type="PROSITE" id="PS51318">
    <property type="entry name" value="TAT"/>
    <property type="match status" value="1"/>
</dbReference>
<dbReference type="PANTHER" id="PTHR30026:SF22">
    <property type="entry name" value="OUTER MEMBRANE EFFLUX PROTEIN"/>
    <property type="match status" value="1"/>
</dbReference>
<accession>A0ABU1MUW8</accession>
<feature type="signal peptide" evidence="8">
    <location>
        <begin position="1"/>
        <end position="28"/>
    </location>
</feature>
<keyword evidence="8" id="KW-0732">Signal</keyword>
<evidence type="ECO:0000256" key="4">
    <source>
        <dbReference type="ARBA" id="ARBA00022452"/>
    </source>
</evidence>
<evidence type="ECO:0000256" key="7">
    <source>
        <dbReference type="ARBA" id="ARBA00023237"/>
    </source>
</evidence>
<dbReference type="InterPro" id="IPR010130">
    <property type="entry name" value="T1SS_OMP_TolC"/>
</dbReference>
<keyword evidence="10" id="KW-1185">Reference proteome</keyword>
<dbReference type="NCBIfam" id="TIGR01844">
    <property type="entry name" value="type_I_sec_TolC"/>
    <property type="match status" value="1"/>
</dbReference>
<evidence type="ECO:0000256" key="6">
    <source>
        <dbReference type="ARBA" id="ARBA00023136"/>
    </source>
</evidence>
<dbReference type="InterPro" id="IPR003423">
    <property type="entry name" value="OMP_efflux"/>
</dbReference>
<evidence type="ECO:0000256" key="8">
    <source>
        <dbReference type="SAM" id="SignalP"/>
    </source>
</evidence>
<keyword evidence="7" id="KW-0998">Cell outer membrane</keyword>
<evidence type="ECO:0000256" key="1">
    <source>
        <dbReference type="ARBA" id="ARBA00004442"/>
    </source>
</evidence>
<feature type="chain" id="PRO_5047375375" evidence="8">
    <location>
        <begin position="29"/>
        <end position="505"/>
    </location>
</feature>
<sequence>MSNSRRAALLAAACSVGLMAGLASVAHAETLADALALAYQTNPTLQGQRANQRFTDEGVVQAKTAFRPSVTGSASISGTHTELANPGTSAAVVGGQIVQVPNRDHADSAGSGASLSLGQALYTGGRASANLSAAEADVLAGREDLRSVEQSVLGSVIQSYVDVRRDQERLRIAQENVTVLTRQLEESKARFEVGEITRTDVAQSEARLAAAQASLSSAQAILAASRAAYAAVVGQNPTDLAPEPSLAALLPASVEQAFDLVDKNNPSIQAARYAEQAAAARVAAAKAVYRPTVSARAGLGWDASEINSAGRQYGDYDRAVSGSITASVPLFTGGLNASQVRAAKERENAARIAVEGAQRQALQQISTAWNNLLASRANLVSNEEQVRATKIAFEGVRQEQQVGLRTTLDVLNAQLELANAEVALVVARRDEYVASASVLQAMGVLNVANLAPELERYDPVKSYNKVNHAFGWVPWEPVVRAVDKVGGPSTAVKAAPRASTTAPGK</sequence>
<dbReference type="RefSeq" id="WP_056752894.1">
    <property type="nucleotide sequence ID" value="NZ_BMLD01000005.1"/>
</dbReference>
<keyword evidence="4" id="KW-1134">Transmembrane beta strand</keyword>
<dbReference type="Gene3D" id="1.20.1600.10">
    <property type="entry name" value="Outer membrane efflux proteins (OEP)"/>
    <property type="match status" value="1"/>
</dbReference>
<dbReference type="SUPFAM" id="SSF56954">
    <property type="entry name" value="Outer membrane efflux proteins (OEP)"/>
    <property type="match status" value="1"/>
</dbReference>
<dbReference type="InterPro" id="IPR051906">
    <property type="entry name" value="TolC-like"/>
</dbReference>
<dbReference type="Proteomes" id="UP001262754">
    <property type="component" value="Unassembled WGS sequence"/>
</dbReference>
<comment type="similarity">
    <text evidence="2">Belongs to the outer membrane factor (OMF) (TC 1.B.17) family.</text>
</comment>
<comment type="caution">
    <text evidence="9">The sequence shown here is derived from an EMBL/GenBank/DDBJ whole genome shotgun (WGS) entry which is preliminary data.</text>
</comment>
<evidence type="ECO:0000256" key="3">
    <source>
        <dbReference type="ARBA" id="ARBA00022448"/>
    </source>
</evidence>
<protein>
    <submittedName>
        <fullName evidence="9">Outer membrane protein</fullName>
    </submittedName>
</protein>
<keyword evidence="3" id="KW-0813">Transport</keyword>
<dbReference type="EMBL" id="JAVDRL010000001">
    <property type="protein sequence ID" value="MDR6529676.1"/>
    <property type="molecule type" value="Genomic_DNA"/>
</dbReference>